<name>A0ABN8MQ00_9CNID</name>
<organism evidence="2 3">
    <name type="scientific">Porites lobata</name>
    <dbReference type="NCBI Taxonomy" id="104759"/>
    <lineage>
        <taxon>Eukaryota</taxon>
        <taxon>Metazoa</taxon>
        <taxon>Cnidaria</taxon>
        <taxon>Anthozoa</taxon>
        <taxon>Hexacorallia</taxon>
        <taxon>Scleractinia</taxon>
        <taxon>Fungiina</taxon>
        <taxon>Poritidae</taxon>
        <taxon>Porites</taxon>
    </lineage>
</organism>
<feature type="transmembrane region" description="Helical" evidence="1">
    <location>
        <begin position="211"/>
        <end position="237"/>
    </location>
</feature>
<keyword evidence="3" id="KW-1185">Reference proteome</keyword>
<dbReference type="Proteomes" id="UP001159405">
    <property type="component" value="Unassembled WGS sequence"/>
</dbReference>
<comment type="caution">
    <text evidence="2">The sequence shown here is derived from an EMBL/GenBank/DDBJ whole genome shotgun (WGS) entry which is preliminary data.</text>
</comment>
<gene>
    <name evidence="2" type="ORF">PLOB_00016446</name>
</gene>
<keyword evidence="1" id="KW-0472">Membrane</keyword>
<proteinExistence type="predicted"/>
<evidence type="ECO:0000313" key="3">
    <source>
        <dbReference type="Proteomes" id="UP001159405"/>
    </source>
</evidence>
<evidence type="ECO:0000313" key="2">
    <source>
        <dbReference type="EMBL" id="CAH3033310.1"/>
    </source>
</evidence>
<accession>A0ABN8MQ00</accession>
<feature type="transmembrane region" description="Helical" evidence="1">
    <location>
        <begin position="69"/>
        <end position="86"/>
    </location>
</feature>
<protein>
    <submittedName>
        <fullName evidence="2">Uncharacterized protein</fullName>
    </submittedName>
</protein>
<dbReference type="EMBL" id="CALNXK010000002">
    <property type="protein sequence ID" value="CAH3033310.1"/>
    <property type="molecule type" value="Genomic_DNA"/>
</dbReference>
<reference evidence="2 3" key="1">
    <citation type="submission" date="2022-05" db="EMBL/GenBank/DDBJ databases">
        <authorList>
            <consortium name="Genoscope - CEA"/>
            <person name="William W."/>
        </authorList>
    </citation>
    <scope>NUCLEOTIDE SEQUENCE [LARGE SCALE GENOMIC DNA]</scope>
</reference>
<keyword evidence="1" id="KW-1133">Transmembrane helix</keyword>
<sequence>MKKSIKREKTKPSAALDLFCDLPSHFKRFLNFSDVRSFLSLTVKKGHTSLKRNGMLFIVYQGKRKMNTFVVQILSVFVLLSGVSGVRHGGDQANDTSPDISNEKCPLQLNTKLPGVNCSLPDDYFCGQITCSALFSHLDIKLTIEIFQIDDWPSKRISAYISLSVPDRLTWSHSFSDGETFKVPGFPLKVEGFEGADVFLHVSLKKENRTIYFKVLIAMAVCALVFFLIVIATFYYLCKKKKVTAGQVKPSKPPSYEEATSIKNKVPLQPLINEV</sequence>
<keyword evidence="1" id="KW-0812">Transmembrane</keyword>
<evidence type="ECO:0000256" key="1">
    <source>
        <dbReference type="SAM" id="Phobius"/>
    </source>
</evidence>